<dbReference type="EMBL" id="FOYS01000003">
    <property type="protein sequence ID" value="SFR54582.1"/>
    <property type="molecule type" value="Genomic_DNA"/>
</dbReference>
<reference evidence="3" key="1">
    <citation type="submission" date="2016-10" db="EMBL/GenBank/DDBJ databases">
        <authorList>
            <person name="Varghese N."/>
            <person name="Submissions S."/>
        </authorList>
    </citation>
    <scope>NUCLEOTIDE SEQUENCE [LARGE SCALE GENOMIC DNA]</scope>
    <source>
        <strain evidence="3">CGMCC 1.8711</strain>
    </source>
</reference>
<dbReference type="OrthoDB" id="297362at2157"/>
<feature type="domain" description="DUF7835" evidence="1">
    <location>
        <begin position="1"/>
        <end position="65"/>
    </location>
</feature>
<dbReference type="AlphaFoldDB" id="A0A1I6HJD0"/>
<sequence>MSTTPNSTERTERCTDCGRDTVHRVRVELREEGKNPDTAAFSREPYRISICSLCGVENALRMNNA</sequence>
<evidence type="ECO:0000313" key="3">
    <source>
        <dbReference type="Proteomes" id="UP000243250"/>
    </source>
</evidence>
<dbReference type="STRING" id="555875.SAMN04488124_2313"/>
<evidence type="ECO:0000259" key="1">
    <source>
        <dbReference type="Pfam" id="PF25205"/>
    </source>
</evidence>
<protein>
    <recommendedName>
        <fullName evidence="1">DUF7835 domain-containing protein</fullName>
    </recommendedName>
</protein>
<proteinExistence type="predicted"/>
<dbReference type="Pfam" id="PF25205">
    <property type="entry name" value="DUF7835"/>
    <property type="match status" value="1"/>
</dbReference>
<evidence type="ECO:0000313" key="2">
    <source>
        <dbReference type="EMBL" id="SFR54582.1"/>
    </source>
</evidence>
<dbReference type="Proteomes" id="UP000243250">
    <property type="component" value="Unassembled WGS sequence"/>
</dbReference>
<dbReference type="InterPro" id="IPR057157">
    <property type="entry name" value="DUF7835"/>
</dbReference>
<name>A0A1I6HJD0_9EURY</name>
<accession>A0A1I6HJD0</accession>
<organism evidence="2 3">
    <name type="scientific">Halogeometricum limi</name>
    <dbReference type="NCBI Taxonomy" id="555875"/>
    <lineage>
        <taxon>Archaea</taxon>
        <taxon>Methanobacteriati</taxon>
        <taxon>Methanobacteriota</taxon>
        <taxon>Stenosarchaea group</taxon>
        <taxon>Halobacteria</taxon>
        <taxon>Halobacteriales</taxon>
        <taxon>Haloferacaceae</taxon>
        <taxon>Halogeometricum</taxon>
    </lineage>
</organism>
<gene>
    <name evidence="2" type="ORF">SAMN04488124_2313</name>
</gene>
<dbReference type="RefSeq" id="WP_089880822.1">
    <property type="nucleotide sequence ID" value="NZ_FOYS01000003.1"/>
</dbReference>
<keyword evidence="3" id="KW-1185">Reference proteome</keyword>